<keyword evidence="3 9" id="KW-0812">Transmembrane</keyword>
<dbReference type="AlphaFoldDB" id="A0A8I6SME6"/>
<dbReference type="OMA" id="AWRTHEL"/>
<dbReference type="InterPro" id="IPR000276">
    <property type="entry name" value="GPCR_Rhodpsn"/>
</dbReference>
<keyword evidence="8 9" id="KW-0807">Transducer</keyword>
<feature type="transmembrane region" description="Helical" evidence="10">
    <location>
        <begin position="81"/>
        <end position="101"/>
    </location>
</feature>
<keyword evidence="7 9" id="KW-0675">Receptor</keyword>
<evidence type="ECO:0000256" key="5">
    <source>
        <dbReference type="ARBA" id="ARBA00023040"/>
    </source>
</evidence>
<keyword evidence="13" id="KW-1185">Reference proteome</keyword>
<accession>A0A8I6SME6</accession>
<evidence type="ECO:0000256" key="8">
    <source>
        <dbReference type="ARBA" id="ARBA00023224"/>
    </source>
</evidence>
<evidence type="ECO:0000256" key="3">
    <source>
        <dbReference type="ARBA" id="ARBA00022692"/>
    </source>
</evidence>
<reference evidence="12" key="1">
    <citation type="submission" date="2022-01" db="UniProtKB">
        <authorList>
            <consortium name="EnsemblMetazoa"/>
        </authorList>
    </citation>
    <scope>IDENTIFICATION</scope>
</reference>
<evidence type="ECO:0000313" key="13">
    <source>
        <dbReference type="Proteomes" id="UP000494040"/>
    </source>
</evidence>
<comment type="subcellular location">
    <subcellularLocation>
        <location evidence="1">Membrane</location>
        <topology evidence="1">Multi-pass membrane protein</topology>
    </subcellularLocation>
</comment>
<feature type="transmembrane region" description="Helical" evidence="10">
    <location>
        <begin position="129"/>
        <end position="150"/>
    </location>
</feature>
<dbReference type="OrthoDB" id="2132067at2759"/>
<feature type="transmembrane region" description="Helical" evidence="10">
    <location>
        <begin position="39"/>
        <end position="61"/>
    </location>
</feature>
<feature type="transmembrane region" description="Helical" evidence="10">
    <location>
        <begin position="253"/>
        <end position="276"/>
    </location>
</feature>
<evidence type="ECO:0000256" key="7">
    <source>
        <dbReference type="ARBA" id="ARBA00023170"/>
    </source>
</evidence>
<dbReference type="PANTHER" id="PTHR45695:SF15">
    <property type="entry name" value="OPSIN RH2"/>
    <property type="match status" value="1"/>
</dbReference>
<feature type="domain" description="G-protein coupled receptors family 1 profile" evidence="11">
    <location>
        <begin position="1"/>
        <end position="273"/>
    </location>
</feature>
<evidence type="ECO:0000313" key="12">
    <source>
        <dbReference type="EnsemblMetazoa" id="XP_024085853.1"/>
    </source>
</evidence>
<dbReference type="RefSeq" id="XP_024085853.1">
    <property type="nucleotide sequence ID" value="XM_024230085.1"/>
</dbReference>
<comment type="similarity">
    <text evidence="2 9">Belongs to the G-protein coupled receptor 1 family.</text>
</comment>
<evidence type="ECO:0000259" key="11">
    <source>
        <dbReference type="PROSITE" id="PS50262"/>
    </source>
</evidence>
<name>A0A8I6SME6_CIMLE</name>
<dbReference type="PRINTS" id="PR01012">
    <property type="entry name" value="NRPEPTIDEYR"/>
</dbReference>
<dbReference type="InterPro" id="IPR000611">
    <property type="entry name" value="NPY_rcpt"/>
</dbReference>
<dbReference type="PANTHER" id="PTHR45695">
    <property type="entry name" value="LEUCOKININ RECEPTOR-RELATED"/>
    <property type="match status" value="1"/>
</dbReference>
<evidence type="ECO:0000256" key="2">
    <source>
        <dbReference type="ARBA" id="ARBA00010663"/>
    </source>
</evidence>
<evidence type="ECO:0000256" key="4">
    <source>
        <dbReference type="ARBA" id="ARBA00022989"/>
    </source>
</evidence>
<dbReference type="EnsemblMetazoa" id="XM_024230085.1">
    <property type="protein sequence ID" value="XP_024085853.1"/>
    <property type="gene ID" value="LOC106665962"/>
</dbReference>
<dbReference type="Pfam" id="PF00001">
    <property type="entry name" value="7tm_1"/>
    <property type="match status" value="1"/>
</dbReference>
<evidence type="ECO:0000256" key="6">
    <source>
        <dbReference type="ARBA" id="ARBA00023136"/>
    </source>
</evidence>
<sequence length="314" mass="36493">MPEVEDCWLNVKVQVTNGLAKLFSYSWTLGIFLCKMVHYMQNVSAICSVFTLTAMSVERYYAIVHPMKAKYVCTIRQARKIIVSTWLSSFLLAVPILFIQVEMKVGDRVKAQWCVRNWYWTTAWRTHELYMLLIVLVIPATVMVITYTAICREICRVVRRRYHMTSAKGNLTCESFPLANTNRSTKLKFKSKFKCDDAATVRQMSHYKSERQVIKMLVAIVIVFIVCWAPLLIDNVLTSWEVLPRLRHGALKQMATYFHLLAYFNSCVNPVVYGFMSKNFRESFSKALCCQGRVPRRQLSLSHTRTTSLRTYLN</sequence>
<dbReference type="GeneID" id="106665962"/>
<keyword evidence="4 10" id="KW-1133">Transmembrane helix</keyword>
<organism evidence="12 13">
    <name type="scientific">Cimex lectularius</name>
    <name type="common">Bed bug</name>
    <name type="synonym">Acanthia lectularia</name>
    <dbReference type="NCBI Taxonomy" id="79782"/>
    <lineage>
        <taxon>Eukaryota</taxon>
        <taxon>Metazoa</taxon>
        <taxon>Ecdysozoa</taxon>
        <taxon>Arthropoda</taxon>
        <taxon>Hexapoda</taxon>
        <taxon>Insecta</taxon>
        <taxon>Pterygota</taxon>
        <taxon>Neoptera</taxon>
        <taxon>Paraneoptera</taxon>
        <taxon>Hemiptera</taxon>
        <taxon>Heteroptera</taxon>
        <taxon>Panheteroptera</taxon>
        <taxon>Cimicomorpha</taxon>
        <taxon>Cimicidae</taxon>
        <taxon>Cimex</taxon>
    </lineage>
</organism>
<dbReference type="PROSITE" id="PS50262">
    <property type="entry name" value="G_PROTEIN_RECEP_F1_2"/>
    <property type="match status" value="1"/>
</dbReference>
<feature type="transmembrane region" description="Helical" evidence="10">
    <location>
        <begin position="213"/>
        <end position="233"/>
    </location>
</feature>
<evidence type="ECO:0000256" key="10">
    <source>
        <dbReference type="SAM" id="Phobius"/>
    </source>
</evidence>
<dbReference type="Proteomes" id="UP000494040">
    <property type="component" value="Unassembled WGS sequence"/>
</dbReference>
<dbReference type="KEGG" id="clec:106665962"/>
<dbReference type="PROSITE" id="PS00237">
    <property type="entry name" value="G_PROTEIN_RECEP_F1_1"/>
    <property type="match status" value="1"/>
</dbReference>
<keyword evidence="5 9" id="KW-0297">G-protein coupled receptor</keyword>
<protein>
    <recommendedName>
        <fullName evidence="11">G-protein coupled receptors family 1 profile domain-containing protein</fullName>
    </recommendedName>
</protein>
<dbReference type="GO" id="GO:0004983">
    <property type="term" value="F:neuropeptide Y receptor activity"/>
    <property type="evidence" value="ECO:0007669"/>
    <property type="project" value="InterPro"/>
</dbReference>
<evidence type="ECO:0000256" key="9">
    <source>
        <dbReference type="RuleBase" id="RU000688"/>
    </source>
</evidence>
<dbReference type="SUPFAM" id="SSF81321">
    <property type="entry name" value="Family A G protein-coupled receptor-like"/>
    <property type="match status" value="1"/>
</dbReference>
<dbReference type="GO" id="GO:0005886">
    <property type="term" value="C:plasma membrane"/>
    <property type="evidence" value="ECO:0007669"/>
    <property type="project" value="TreeGrafter"/>
</dbReference>
<proteinExistence type="inferred from homology"/>
<dbReference type="Gene3D" id="1.20.1070.10">
    <property type="entry name" value="Rhodopsin 7-helix transmembrane proteins"/>
    <property type="match status" value="1"/>
</dbReference>
<dbReference type="PRINTS" id="PR00237">
    <property type="entry name" value="GPCRRHODOPSN"/>
</dbReference>
<evidence type="ECO:0000256" key="1">
    <source>
        <dbReference type="ARBA" id="ARBA00004141"/>
    </source>
</evidence>
<keyword evidence="6 10" id="KW-0472">Membrane</keyword>
<dbReference type="InterPro" id="IPR017452">
    <property type="entry name" value="GPCR_Rhodpsn_7TM"/>
</dbReference>